<dbReference type="GO" id="GO:0005634">
    <property type="term" value="C:nucleus"/>
    <property type="evidence" value="ECO:0007669"/>
    <property type="project" value="TreeGrafter"/>
</dbReference>
<evidence type="ECO:0000313" key="4">
    <source>
        <dbReference type="Proteomes" id="UP000050795"/>
    </source>
</evidence>
<dbReference type="InterPro" id="IPR036063">
    <property type="entry name" value="Smr_dom_sf"/>
</dbReference>
<sequence length="1081" mass="121429">MKATLQTLLPTGLLKSTNTDDKKIDYPYSSEIMRLKSVLYEASNCGWTNKYLILLRGLPGSGKSTLARFLVEKLTGNVVIASEDDYFIDAIDHVYKRDNRKLNDAIAACKQKVWSSMHSGVLVIIVDNCNLTQLEMDPYIREGVRNGYSIHLVETNTPWRYNSKKLIKLTHNGYNLQEIDSMLEKFDRTLNIEEIVSSVKSLYPSLRRPLPSPSMMNKMNSQAEVIPTAPPIMCSSSSAVANNNTSIFTSTSLITNMNLYQPVDNYCHGDNNDNQLPINNNDDDSENNLAENNSFNAETTTTTLEEYDQSEHWLTPTGSIEALSINHTDSVESCQQGHVDYPTSSLVKETNSSSQQQQLQHEKEEEQPQPSTSYGKLGELMCIFPNLKSDILAEFLSLAHDDVSWATTLILDNRTSERINQREAGETNQCIVVESKISSDEHLSFTCPSTSSLHSTTTVCSASSTNNTATATTTTITTTTNEEAHSIRQEDNPIDLSLVSSSSEPLCCQDDNHSSTFNPYGGIKLSRDFLKTAHEEYAFSLGLSHVDLSPEAVPDFLINEWIPEPNLTKEIYMSIMRHLGVLVNNNSTGNNTLTPTFLSTSNTRNINEIKAKKTANKSKIPSSSFLQIMHDEEGLLRSVEDFRTSLNTPVIRIIMDRLMSKFPGTQKSVIEEAFVRCEFDETRTEIYLLSYYKSSSELTEKTNTPSTAVAATATTNVADLSSTNTVNGLANDFRDVSLNPTTINTTYNNNNNLNGLLIGQHNIEENLSLQEIQDEEEALNRSIEDQKVRLQTLANQLCLSRLKAQFPGIEINYLENLFIRFDLNEQNLMDYFIKQGFIPQPLNPFLVETANKFNENADTDMTYCSQEYSSHGNALSPSHQVNSINCSTNNSEWLNMLNKRIESIRQKIIHAKCDLSYAKDSRVKQFRVTELRSLQNELYYFNLQKAEYLVDTRSILYETELLTNGERPISAACLAFAYLDLHGLNKSCALSVLQQRLSYLKDKLNSTKNTQNSTINVPKYFTVITGRAAGCESDLVSIAPVLRPAVIQYLTKNGYKFEENFRIGSGHFTVNLNNNHSRLIS</sequence>
<dbReference type="PANTHER" id="PTHR46535">
    <property type="entry name" value="NEDD4-BINDING PROTEIN 2"/>
    <property type="match status" value="1"/>
</dbReference>
<evidence type="ECO:0000313" key="5">
    <source>
        <dbReference type="WBParaSite" id="TREG1_92290.1"/>
    </source>
</evidence>
<keyword evidence="4" id="KW-1185">Reference proteome</keyword>
<name>A0AA85KJS2_TRIRE</name>
<dbReference type="Proteomes" id="UP000050795">
    <property type="component" value="Unassembled WGS sequence"/>
</dbReference>
<accession>A0AA85KJS2</accession>
<dbReference type="WBParaSite" id="TREG1_92290.1">
    <property type="protein sequence ID" value="TREG1_92290.1"/>
    <property type="gene ID" value="TREG1_92290"/>
</dbReference>
<evidence type="ECO:0000259" key="3">
    <source>
        <dbReference type="PROSITE" id="PS50828"/>
    </source>
</evidence>
<dbReference type="Gene3D" id="3.40.50.300">
    <property type="entry name" value="P-loop containing nucleotide triphosphate hydrolases"/>
    <property type="match status" value="1"/>
</dbReference>
<dbReference type="Gene3D" id="3.30.1370.110">
    <property type="match status" value="1"/>
</dbReference>
<reference evidence="4" key="1">
    <citation type="submission" date="2022-06" db="EMBL/GenBank/DDBJ databases">
        <authorList>
            <person name="Berger JAMES D."/>
            <person name="Berger JAMES D."/>
        </authorList>
    </citation>
    <scope>NUCLEOTIDE SEQUENCE [LARGE SCALE GENOMIC DNA]</scope>
</reference>
<feature type="coiled-coil region" evidence="1">
    <location>
        <begin position="769"/>
        <end position="796"/>
    </location>
</feature>
<dbReference type="InterPro" id="IPR027417">
    <property type="entry name" value="P-loop_NTPase"/>
</dbReference>
<evidence type="ECO:0000256" key="2">
    <source>
        <dbReference type="SAM" id="MobiDB-lite"/>
    </source>
</evidence>
<dbReference type="InterPro" id="IPR002625">
    <property type="entry name" value="Smr_dom"/>
</dbReference>
<feature type="region of interest" description="Disordered" evidence="2">
    <location>
        <begin position="344"/>
        <end position="373"/>
    </location>
</feature>
<organism evidence="4 5">
    <name type="scientific">Trichobilharzia regenti</name>
    <name type="common">Nasal bird schistosome</name>
    <dbReference type="NCBI Taxonomy" id="157069"/>
    <lineage>
        <taxon>Eukaryota</taxon>
        <taxon>Metazoa</taxon>
        <taxon>Spiralia</taxon>
        <taxon>Lophotrochozoa</taxon>
        <taxon>Platyhelminthes</taxon>
        <taxon>Trematoda</taxon>
        <taxon>Digenea</taxon>
        <taxon>Strigeidida</taxon>
        <taxon>Schistosomatoidea</taxon>
        <taxon>Schistosomatidae</taxon>
        <taxon>Trichobilharzia</taxon>
    </lineage>
</organism>
<dbReference type="SUPFAM" id="SSF52540">
    <property type="entry name" value="P-loop containing nucleoside triphosphate hydrolases"/>
    <property type="match status" value="1"/>
</dbReference>
<reference evidence="5" key="2">
    <citation type="submission" date="2023-11" db="UniProtKB">
        <authorList>
            <consortium name="WormBaseParasite"/>
        </authorList>
    </citation>
    <scope>IDENTIFICATION</scope>
</reference>
<dbReference type="PANTHER" id="PTHR46535:SF1">
    <property type="entry name" value="NEDD4-BINDING PROTEIN 2"/>
    <property type="match status" value="1"/>
</dbReference>
<dbReference type="InterPro" id="IPR052772">
    <property type="entry name" value="Endo/PolyKinase_Domain-Protein"/>
</dbReference>
<dbReference type="SMART" id="SM00463">
    <property type="entry name" value="SMR"/>
    <property type="match status" value="1"/>
</dbReference>
<dbReference type="AlphaFoldDB" id="A0AA85KJS2"/>
<dbReference type="GO" id="GO:0004519">
    <property type="term" value="F:endonuclease activity"/>
    <property type="evidence" value="ECO:0007669"/>
    <property type="project" value="TreeGrafter"/>
</dbReference>
<keyword evidence="1" id="KW-0175">Coiled coil</keyword>
<proteinExistence type="predicted"/>
<feature type="domain" description="Smr" evidence="3">
    <location>
        <begin position="979"/>
        <end position="1073"/>
    </location>
</feature>
<evidence type="ECO:0000256" key="1">
    <source>
        <dbReference type="SAM" id="Coils"/>
    </source>
</evidence>
<feature type="compositionally biased region" description="Polar residues" evidence="2">
    <location>
        <begin position="287"/>
        <end position="298"/>
    </location>
</feature>
<feature type="region of interest" description="Disordered" evidence="2">
    <location>
        <begin position="268"/>
        <end position="298"/>
    </location>
</feature>
<dbReference type="Pfam" id="PF13671">
    <property type="entry name" value="AAA_33"/>
    <property type="match status" value="1"/>
</dbReference>
<dbReference type="PROSITE" id="PS50828">
    <property type="entry name" value="SMR"/>
    <property type="match status" value="1"/>
</dbReference>
<protein>
    <recommendedName>
        <fullName evidence="3">Smr domain-containing protein</fullName>
    </recommendedName>
</protein>
<dbReference type="SUPFAM" id="SSF160443">
    <property type="entry name" value="SMR domain-like"/>
    <property type="match status" value="1"/>
</dbReference>